<dbReference type="EMBL" id="UHIV01000004">
    <property type="protein sequence ID" value="SUP59003.1"/>
    <property type="molecule type" value="Genomic_DNA"/>
</dbReference>
<sequence length="33" mass="3663">MRSETEETGQAYITVSQETGDNLIYITAVPTMI</sequence>
<reference evidence="1 2" key="1">
    <citation type="submission" date="2018-06" db="EMBL/GenBank/DDBJ databases">
        <authorList>
            <consortium name="Pathogen Informatics"/>
            <person name="Doyle S."/>
        </authorList>
    </citation>
    <scope>NUCLEOTIDE SEQUENCE [LARGE SCALE GENOMIC DNA]</scope>
    <source>
        <strain evidence="1 2">NCTC13645</strain>
    </source>
</reference>
<protein>
    <submittedName>
        <fullName evidence="1">Uncharacterized protein</fullName>
    </submittedName>
</protein>
<dbReference type="AlphaFoldDB" id="A0A380P196"/>
<dbReference type="Proteomes" id="UP000254621">
    <property type="component" value="Unassembled WGS sequence"/>
</dbReference>
<gene>
    <name evidence="1" type="ORF">NCTC13645_01254</name>
</gene>
<evidence type="ECO:0000313" key="1">
    <source>
        <dbReference type="EMBL" id="SUP59003.1"/>
    </source>
</evidence>
<accession>A0A380P196</accession>
<organism evidence="1 2">
    <name type="scientific">Weissella viridescens</name>
    <name type="common">Lactobacillus viridescens</name>
    <dbReference type="NCBI Taxonomy" id="1629"/>
    <lineage>
        <taxon>Bacteria</taxon>
        <taxon>Bacillati</taxon>
        <taxon>Bacillota</taxon>
        <taxon>Bacilli</taxon>
        <taxon>Lactobacillales</taxon>
        <taxon>Lactobacillaceae</taxon>
        <taxon>Weissella</taxon>
    </lineage>
</organism>
<proteinExistence type="predicted"/>
<name>A0A380P196_WEIVI</name>
<evidence type="ECO:0000313" key="2">
    <source>
        <dbReference type="Proteomes" id="UP000254621"/>
    </source>
</evidence>